<feature type="binding site" evidence="11">
    <location>
        <position position="153"/>
    </location>
    <ligand>
        <name>pyridoxal 5'-phosphate</name>
        <dbReference type="ChEBI" id="CHEBI:597326"/>
    </ligand>
</feature>
<evidence type="ECO:0000256" key="8">
    <source>
        <dbReference type="ARBA" id="ARBA00023299"/>
    </source>
</evidence>
<evidence type="ECO:0000256" key="12">
    <source>
        <dbReference type="RuleBase" id="RU004505"/>
    </source>
</evidence>
<feature type="binding site" evidence="11">
    <location>
        <position position="196"/>
    </location>
    <ligand>
        <name>pyridoxal 5'-phosphate</name>
        <dbReference type="ChEBI" id="CHEBI:597326"/>
    </ligand>
</feature>
<dbReference type="EMBL" id="NGKA01000010">
    <property type="protein sequence ID" value="RSU11613.1"/>
    <property type="molecule type" value="Genomic_DNA"/>
</dbReference>
<comment type="caution">
    <text evidence="11">Lacks conserved residue(s) required for the propagation of feature annotation.</text>
</comment>
<dbReference type="PROSITE" id="PS00595">
    <property type="entry name" value="AA_TRANSFER_CLASS_5"/>
    <property type="match status" value="1"/>
</dbReference>
<evidence type="ECO:0000259" key="13">
    <source>
        <dbReference type="Pfam" id="PF00266"/>
    </source>
</evidence>
<keyword evidence="5 11" id="KW-0028">Amino-acid biosynthesis</keyword>
<dbReference type="OrthoDB" id="9809412at2"/>
<comment type="subunit">
    <text evidence="11">Homodimer.</text>
</comment>
<dbReference type="PANTHER" id="PTHR43247:SF1">
    <property type="entry name" value="PHOSPHOSERINE AMINOTRANSFERASE"/>
    <property type="match status" value="1"/>
</dbReference>
<comment type="subcellular location">
    <subcellularLocation>
        <location evidence="11">Cytoplasm</location>
    </subcellularLocation>
</comment>
<name>A0A430AU86_9ENTE</name>
<evidence type="ECO:0000256" key="10">
    <source>
        <dbReference type="ARBA" id="ARBA00049007"/>
    </source>
</evidence>
<comment type="catalytic activity">
    <reaction evidence="9 11">
        <text>4-(phosphooxy)-L-threonine + 2-oxoglutarate = (R)-3-hydroxy-2-oxo-4-phosphooxybutanoate + L-glutamate</text>
        <dbReference type="Rhea" id="RHEA:16573"/>
        <dbReference type="ChEBI" id="CHEBI:16810"/>
        <dbReference type="ChEBI" id="CHEBI:29985"/>
        <dbReference type="ChEBI" id="CHEBI:58452"/>
        <dbReference type="ChEBI" id="CHEBI:58538"/>
        <dbReference type="EC" id="2.6.1.52"/>
    </reaction>
</comment>
<dbReference type="FunFam" id="3.40.640.10:FF:000010">
    <property type="entry name" value="Phosphoserine aminotransferase"/>
    <property type="match status" value="1"/>
</dbReference>
<dbReference type="EC" id="2.6.1.52" evidence="11"/>
<feature type="domain" description="Aminotransferase class V" evidence="13">
    <location>
        <begin position="4"/>
        <end position="348"/>
    </location>
</feature>
<evidence type="ECO:0000256" key="2">
    <source>
        <dbReference type="ARBA" id="ARBA00005099"/>
    </source>
</evidence>
<evidence type="ECO:0000256" key="4">
    <source>
        <dbReference type="ARBA" id="ARBA00022576"/>
    </source>
</evidence>
<evidence type="ECO:0000256" key="11">
    <source>
        <dbReference type="HAMAP-Rule" id="MF_00160"/>
    </source>
</evidence>
<evidence type="ECO:0000256" key="7">
    <source>
        <dbReference type="ARBA" id="ARBA00022898"/>
    </source>
</evidence>
<evidence type="ECO:0000256" key="5">
    <source>
        <dbReference type="ARBA" id="ARBA00022605"/>
    </source>
</evidence>
<keyword evidence="11" id="KW-0963">Cytoplasm</keyword>
<proteinExistence type="inferred from homology"/>
<dbReference type="NCBIfam" id="TIGR01364">
    <property type="entry name" value="serC_1"/>
    <property type="match status" value="1"/>
</dbReference>
<feature type="binding site" evidence="11">
    <location>
        <position position="101"/>
    </location>
    <ligand>
        <name>pyridoxal 5'-phosphate</name>
        <dbReference type="ChEBI" id="CHEBI:597326"/>
    </ligand>
</feature>
<keyword evidence="4 11" id="KW-0032">Aminotransferase</keyword>
<comment type="similarity">
    <text evidence="3 11">Belongs to the class-V pyridoxal-phosphate-dependent aminotransferase family. SerC subfamily.</text>
</comment>
<dbReference type="NCBIfam" id="NF003764">
    <property type="entry name" value="PRK05355.1"/>
    <property type="match status" value="1"/>
</dbReference>
<dbReference type="InterPro" id="IPR015421">
    <property type="entry name" value="PyrdxlP-dep_Trfase_major"/>
</dbReference>
<feature type="modified residue" description="N6-(pyridoxal phosphate)lysine" evidence="11">
    <location>
        <position position="197"/>
    </location>
</feature>
<accession>A0A430AU86</accession>
<protein>
    <recommendedName>
        <fullName evidence="11">Phosphoserine aminotransferase</fullName>
        <ecNumber evidence="11">2.6.1.52</ecNumber>
    </recommendedName>
    <alternativeName>
        <fullName evidence="11">Phosphohydroxythreonine aminotransferase</fullName>
        <shortName evidence="11">PSAT</shortName>
    </alternativeName>
</protein>
<dbReference type="GO" id="GO:0005737">
    <property type="term" value="C:cytoplasm"/>
    <property type="evidence" value="ECO:0007669"/>
    <property type="project" value="UniProtKB-SubCell"/>
</dbReference>
<dbReference type="FunFam" id="3.90.1150.10:FF:000006">
    <property type="entry name" value="Phosphoserine aminotransferase"/>
    <property type="match status" value="1"/>
</dbReference>
<feature type="binding site" evidence="11">
    <location>
        <position position="42"/>
    </location>
    <ligand>
        <name>L-glutamate</name>
        <dbReference type="ChEBI" id="CHEBI:29985"/>
    </ligand>
</feature>
<comment type="catalytic activity">
    <reaction evidence="10 11 12">
        <text>O-phospho-L-serine + 2-oxoglutarate = 3-phosphooxypyruvate + L-glutamate</text>
        <dbReference type="Rhea" id="RHEA:14329"/>
        <dbReference type="ChEBI" id="CHEBI:16810"/>
        <dbReference type="ChEBI" id="CHEBI:18110"/>
        <dbReference type="ChEBI" id="CHEBI:29985"/>
        <dbReference type="ChEBI" id="CHEBI:57524"/>
        <dbReference type="EC" id="2.6.1.52"/>
    </reaction>
</comment>
<dbReference type="Proteomes" id="UP000287605">
    <property type="component" value="Unassembled WGS sequence"/>
</dbReference>
<dbReference type="InterPro" id="IPR020578">
    <property type="entry name" value="Aminotrans_V_PyrdxlP_BS"/>
</dbReference>
<feature type="binding site" evidence="11">
    <location>
        <begin position="76"/>
        <end position="77"/>
    </location>
    <ligand>
        <name>pyridoxal 5'-phosphate</name>
        <dbReference type="ChEBI" id="CHEBI:597326"/>
    </ligand>
</feature>
<dbReference type="RefSeq" id="WP_126809236.1">
    <property type="nucleotide sequence ID" value="NZ_NGKA01000010.1"/>
</dbReference>
<comment type="cofactor">
    <cofactor evidence="11">
        <name>pyridoxal 5'-phosphate</name>
        <dbReference type="ChEBI" id="CHEBI:597326"/>
    </cofactor>
    <text evidence="11">Binds 1 pyridoxal phosphate per subunit.</text>
</comment>
<comment type="function">
    <text evidence="1 11">Catalyzes the reversible conversion of 3-phosphohydroxypyruvate to phosphoserine and of 3-hydroxy-2-oxo-4-phosphonooxybutanoate to phosphohydroxythreonine.</text>
</comment>
<dbReference type="HAMAP" id="MF_00160">
    <property type="entry name" value="SerC_aminotrans_5"/>
    <property type="match status" value="1"/>
</dbReference>
<comment type="pathway">
    <text evidence="2 11 12">Amino-acid biosynthesis; L-serine biosynthesis; L-serine from 3-phospho-D-glycerate: step 2/3.</text>
</comment>
<dbReference type="AlphaFoldDB" id="A0A430AU86"/>
<evidence type="ECO:0000256" key="3">
    <source>
        <dbReference type="ARBA" id="ARBA00006904"/>
    </source>
</evidence>
<dbReference type="PIRSF" id="PIRSF000525">
    <property type="entry name" value="SerC"/>
    <property type="match status" value="1"/>
</dbReference>
<dbReference type="SUPFAM" id="SSF53383">
    <property type="entry name" value="PLP-dependent transferases"/>
    <property type="match status" value="1"/>
</dbReference>
<evidence type="ECO:0000313" key="15">
    <source>
        <dbReference type="Proteomes" id="UP000287605"/>
    </source>
</evidence>
<dbReference type="InterPro" id="IPR015422">
    <property type="entry name" value="PyrdxlP-dep_Trfase_small"/>
</dbReference>
<dbReference type="PANTHER" id="PTHR43247">
    <property type="entry name" value="PHOSPHOSERINE AMINOTRANSFERASE"/>
    <property type="match status" value="1"/>
</dbReference>
<dbReference type="UniPathway" id="UPA00135">
    <property type="reaction ID" value="UER00197"/>
</dbReference>
<organism evidence="14 15">
    <name type="scientific">Vagococcus elongatus</name>
    <dbReference type="NCBI Taxonomy" id="180344"/>
    <lineage>
        <taxon>Bacteria</taxon>
        <taxon>Bacillati</taxon>
        <taxon>Bacillota</taxon>
        <taxon>Bacilli</taxon>
        <taxon>Lactobacillales</taxon>
        <taxon>Enterococcaceae</taxon>
        <taxon>Vagococcus</taxon>
    </lineage>
</organism>
<feature type="binding site" evidence="11">
    <location>
        <begin position="237"/>
        <end position="238"/>
    </location>
    <ligand>
        <name>pyridoxal 5'-phosphate</name>
        <dbReference type="ChEBI" id="CHEBI:597326"/>
    </ligand>
</feature>
<keyword evidence="7 11" id="KW-0663">Pyridoxal phosphate</keyword>
<reference evidence="14 15" key="1">
    <citation type="submission" date="2017-05" db="EMBL/GenBank/DDBJ databases">
        <title>Vagococcus spp. assemblies.</title>
        <authorList>
            <person name="Gulvik C.A."/>
        </authorList>
    </citation>
    <scope>NUCLEOTIDE SEQUENCE [LARGE SCALE GENOMIC DNA]</scope>
    <source>
        <strain evidence="14 15">CCUG 51432</strain>
    </source>
</reference>
<dbReference type="InterPro" id="IPR015424">
    <property type="entry name" value="PyrdxlP-dep_Trfase"/>
</dbReference>
<keyword evidence="15" id="KW-1185">Reference proteome</keyword>
<dbReference type="InterPro" id="IPR022278">
    <property type="entry name" value="Pser_aminoTfrase"/>
</dbReference>
<sequence length="362" mass="40325">MTKTYNFSAGPAVLPQEVLEKAQSEFLNYQESGMSVMEMSHRSSIFENILEDAKTALRQLMGIPENYHLLFLQGGASLQFTMVPLNLTQNQTAYYVDTGSWSKKAISEAKKIPHVTVSKLASSEDKNFSYIPEIDENSVPSTAAYVHITTNNTIEGTSFQTLPHFKDVPLVADMSSNILSNDYDINDFGLIYAGAQKNIGPAGLTLVIIRDDLLKDHINISNMLDYRIHVKNNSLYNTPNTFGIYMAKLGFEWLLAKGGIPEIVKENKEKSGLLYDFIDHSKLFTSPVAQKDRSINNIPFLTGNKELDSKFVSEAEALGLVNIKGHRSVGGMRASLYNAFPMEGVEKLVNFMETFEKEHGGK</sequence>
<dbReference type="GO" id="GO:0030170">
    <property type="term" value="F:pyridoxal phosphate binding"/>
    <property type="evidence" value="ECO:0007669"/>
    <property type="project" value="UniProtKB-UniRule"/>
</dbReference>
<keyword evidence="6 11" id="KW-0808">Transferase</keyword>
<evidence type="ECO:0000256" key="1">
    <source>
        <dbReference type="ARBA" id="ARBA00003483"/>
    </source>
</evidence>
<keyword evidence="8 11" id="KW-0718">Serine biosynthesis</keyword>
<comment type="caution">
    <text evidence="14">The sequence shown here is derived from an EMBL/GenBank/DDBJ whole genome shotgun (WGS) entry which is preliminary data.</text>
</comment>
<dbReference type="Gene3D" id="3.40.640.10">
    <property type="entry name" value="Type I PLP-dependent aspartate aminotransferase-like (Major domain)"/>
    <property type="match status" value="1"/>
</dbReference>
<gene>
    <name evidence="11" type="primary">serC</name>
    <name evidence="14" type="ORF">CBF29_08015</name>
</gene>
<evidence type="ECO:0000256" key="6">
    <source>
        <dbReference type="ARBA" id="ARBA00022679"/>
    </source>
</evidence>
<dbReference type="Pfam" id="PF00266">
    <property type="entry name" value="Aminotran_5"/>
    <property type="match status" value="1"/>
</dbReference>
<dbReference type="InterPro" id="IPR000192">
    <property type="entry name" value="Aminotrans_V_dom"/>
</dbReference>
<dbReference type="GO" id="GO:0006564">
    <property type="term" value="P:L-serine biosynthetic process"/>
    <property type="evidence" value="ECO:0007669"/>
    <property type="project" value="UniProtKB-UniRule"/>
</dbReference>
<dbReference type="Gene3D" id="3.90.1150.10">
    <property type="entry name" value="Aspartate Aminotransferase, domain 1"/>
    <property type="match status" value="1"/>
</dbReference>
<feature type="binding site" evidence="11">
    <location>
        <position position="173"/>
    </location>
    <ligand>
        <name>pyridoxal 5'-phosphate</name>
        <dbReference type="ChEBI" id="CHEBI:597326"/>
    </ligand>
</feature>
<evidence type="ECO:0000256" key="9">
    <source>
        <dbReference type="ARBA" id="ARBA00047630"/>
    </source>
</evidence>
<evidence type="ECO:0000313" key="14">
    <source>
        <dbReference type="EMBL" id="RSU11613.1"/>
    </source>
</evidence>
<dbReference type="GO" id="GO:0004648">
    <property type="term" value="F:O-phospho-L-serine:2-oxoglutarate aminotransferase activity"/>
    <property type="evidence" value="ECO:0007669"/>
    <property type="project" value="UniProtKB-UniRule"/>
</dbReference>